<reference evidence="2" key="2">
    <citation type="submission" date="2021-01" db="EMBL/GenBank/DDBJ databases">
        <authorList>
            <person name="Hahn C.R."/>
            <person name="Youssef N.H."/>
            <person name="Elshahed M."/>
        </authorList>
    </citation>
    <scope>NUCLEOTIDE SEQUENCE</scope>
    <source>
        <strain evidence="2">Zod_Metabat.24</strain>
    </source>
</reference>
<reference evidence="2" key="1">
    <citation type="journal article" date="2021" name="Environ. Microbiol.">
        <title>Genomic characterization of three novel Desulfobacterota classes expand the metabolic and phylogenetic diversity of the phylum.</title>
        <authorList>
            <person name="Murphy C.L."/>
            <person name="Biggerstaff J."/>
            <person name="Eichhorn A."/>
            <person name="Ewing E."/>
            <person name="Shahan R."/>
            <person name="Soriano D."/>
            <person name="Stewart S."/>
            <person name="VanMol K."/>
            <person name="Walker R."/>
            <person name="Walters P."/>
            <person name="Elshahed M.S."/>
            <person name="Youssef N.H."/>
        </authorList>
    </citation>
    <scope>NUCLEOTIDE SEQUENCE</scope>
    <source>
        <strain evidence="2">Zod_Metabat.24</strain>
    </source>
</reference>
<feature type="domain" description="AAA" evidence="1">
    <location>
        <begin position="2"/>
        <end position="178"/>
    </location>
</feature>
<dbReference type="EMBL" id="JAFGIX010000022">
    <property type="protein sequence ID" value="MBN1572399.1"/>
    <property type="molecule type" value="Genomic_DNA"/>
</dbReference>
<dbReference type="FunFam" id="3.40.50.300:FF:000285">
    <property type="entry name" value="Sporulation initiation inhibitor Soj"/>
    <property type="match status" value="1"/>
</dbReference>
<evidence type="ECO:0000313" key="3">
    <source>
        <dbReference type="Proteomes" id="UP000809273"/>
    </source>
</evidence>
<comment type="caution">
    <text evidence="2">The sequence shown here is derived from an EMBL/GenBank/DDBJ whole genome shotgun (WGS) entry which is preliminary data.</text>
</comment>
<dbReference type="Gene3D" id="3.40.50.300">
    <property type="entry name" value="P-loop containing nucleotide triphosphate hydrolases"/>
    <property type="match status" value="1"/>
</dbReference>
<dbReference type="PANTHER" id="PTHR13696">
    <property type="entry name" value="P-LOOP CONTAINING NUCLEOSIDE TRIPHOSPHATE HYDROLASE"/>
    <property type="match status" value="1"/>
</dbReference>
<dbReference type="Proteomes" id="UP000809273">
    <property type="component" value="Unassembled WGS sequence"/>
</dbReference>
<protein>
    <submittedName>
        <fullName evidence="2">ParA family protein</fullName>
    </submittedName>
</protein>
<dbReference type="AlphaFoldDB" id="A0A9D8KE51"/>
<dbReference type="InterPro" id="IPR050678">
    <property type="entry name" value="DNA_Partitioning_ATPase"/>
</dbReference>
<organism evidence="2 3">
    <name type="scientific">Candidatus Zymogenus saltonus</name>
    <dbReference type="NCBI Taxonomy" id="2844893"/>
    <lineage>
        <taxon>Bacteria</taxon>
        <taxon>Deltaproteobacteria</taxon>
        <taxon>Candidatus Zymogenia</taxon>
        <taxon>Candidatus Zymogeniales</taxon>
        <taxon>Candidatus Zymogenaceae</taxon>
        <taxon>Candidatus Zymogenus</taxon>
    </lineage>
</organism>
<sequence>MSKVITIASQKGGVGKTTTAVNLGASLGVFERKTLVVGIDPQCGLWLSFGRNKENLRGGVYDAVVNSTEPAKIIHGTEIEFLNFIPANIWSNEEETRYLTTITQDILSIKRIIDKIKDDYEYVLVDCPPSLGAVTVAGMAAADYLLVPVQSEYFALKTIGRLIRAARVVGRKYNPNLKLLGFLLTMVDSRTAASVEVVKSLQDDLKGKVFNTKIPRNVRLSEVPKLGKPVVLFDVVCPGAKAHLDLTREVIEKTKG</sequence>
<dbReference type="SUPFAM" id="SSF52540">
    <property type="entry name" value="P-loop containing nucleoside triphosphate hydrolases"/>
    <property type="match status" value="1"/>
</dbReference>
<evidence type="ECO:0000313" key="2">
    <source>
        <dbReference type="EMBL" id="MBN1572399.1"/>
    </source>
</evidence>
<dbReference type="InterPro" id="IPR025669">
    <property type="entry name" value="AAA_dom"/>
</dbReference>
<name>A0A9D8KE51_9DELT</name>
<dbReference type="Pfam" id="PF13614">
    <property type="entry name" value="AAA_31"/>
    <property type="match status" value="1"/>
</dbReference>
<gene>
    <name evidence="2" type="ORF">JW984_04300</name>
</gene>
<proteinExistence type="predicted"/>
<accession>A0A9D8KE51</accession>
<dbReference type="CDD" id="cd02042">
    <property type="entry name" value="ParAB_family"/>
    <property type="match status" value="1"/>
</dbReference>
<dbReference type="InterPro" id="IPR027417">
    <property type="entry name" value="P-loop_NTPase"/>
</dbReference>
<evidence type="ECO:0000259" key="1">
    <source>
        <dbReference type="Pfam" id="PF13614"/>
    </source>
</evidence>
<dbReference type="PANTHER" id="PTHR13696:SF99">
    <property type="entry name" value="COBYRINIC ACID AC-DIAMIDE SYNTHASE"/>
    <property type="match status" value="1"/>
</dbReference>